<evidence type="ECO:0000256" key="8">
    <source>
        <dbReference type="ARBA" id="ARBA00022777"/>
    </source>
</evidence>
<keyword evidence="12" id="KW-1133">Transmembrane helix</keyword>
<dbReference type="Pfam" id="PF02518">
    <property type="entry name" value="HATPase_c"/>
    <property type="match status" value="1"/>
</dbReference>
<evidence type="ECO:0000313" key="16">
    <source>
        <dbReference type="Proteomes" id="UP000004846"/>
    </source>
</evidence>
<dbReference type="HOGENOM" id="CLU_000445_89_2_9"/>
<dbReference type="InterPro" id="IPR003661">
    <property type="entry name" value="HisK_dim/P_dom"/>
</dbReference>
<keyword evidence="5" id="KW-0597">Phosphoprotein</keyword>
<feature type="domain" description="Histidine kinase" evidence="13">
    <location>
        <begin position="372"/>
        <end position="588"/>
    </location>
</feature>
<evidence type="ECO:0000256" key="5">
    <source>
        <dbReference type="ARBA" id="ARBA00022553"/>
    </source>
</evidence>
<dbReference type="InterPro" id="IPR003594">
    <property type="entry name" value="HATPase_dom"/>
</dbReference>
<dbReference type="NCBIfam" id="NF046044">
    <property type="entry name" value="PnpS"/>
    <property type="match status" value="1"/>
</dbReference>
<dbReference type="InterPro" id="IPR005467">
    <property type="entry name" value="His_kinase_dom"/>
</dbReference>
<dbReference type="GO" id="GO:0000155">
    <property type="term" value="F:phosphorelay sensor kinase activity"/>
    <property type="evidence" value="ECO:0007669"/>
    <property type="project" value="InterPro"/>
</dbReference>
<evidence type="ECO:0000256" key="11">
    <source>
        <dbReference type="ARBA" id="ARBA00023136"/>
    </source>
</evidence>
<dbReference type="SMART" id="SM00387">
    <property type="entry name" value="HATPase_c"/>
    <property type="match status" value="1"/>
</dbReference>
<evidence type="ECO:0000256" key="9">
    <source>
        <dbReference type="ARBA" id="ARBA00022840"/>
    </source>
</evidence>
<evidence type="ECO:0000256" key="12">
    <source>
        <dbReference type="SAM" id="Phobius"/>
    </source>
</evidence>
<name>A0A125W5X0_ENTFL</name>
<dbReference type="FunFam" id="3.30.565.10:FF:000023">
    <property type="entry name" value="PAS domain-containing sensor histidine kinase"/>
    <property type="match status" value="1"/>
</dbReference>
<proteinExistence type="predicted"/>
<evidence type="ECO:0000256" key="7">
    <source>
        <dbReference type="ARBA" id="ARBA00022741"/>
    </source>
</evidence>
<dbReference type="CDD" id="cd00082">
    <property type="entry name" value="HisKA"/>
    <property type="match status" value="1"/>
</dbReference>
<dbReference type="PANTHER" id="PTHR45453:SF1">
    <property type="entry name" value="PHOSPHATE REGULON SENSOR PROTEIN PHOR"/>
    <property type="match status" value="1"/>
</dbReference>
<dbReference type="GO" id="GO:0005524">
    <property type="term" value="F:ATP binding"/>
    <property type="evidence" value="ECO:0007669"/>
    <property type="project" value="UniProtKB-KW"/>
</dbReference>
<organism evidence="15 16">
    <name type="scientific">Enterococcus faecalis TX4248</name>
    <dbReference type="NCBI Taxonomy" id="749495"/>
    <lineage>
        <taxon>Bacteria</taxon>
        <taxon>Bacillati</taxon>
        <taxon>Bacillota</taxon>
        <taxon>Bacilli</taxon>
        <taxon>Lactobacillales</taxon>
        <taxon>Enterococcaceae</taxon>
        <taxon>Enterococcus</taxon>
    </lineage>
</organism>
<dbReference type="RefSeq" id="WP_002390658.1">
    <property type="nucleotide sequence ID" value="NZ_GL454455.1"/>
</dbReference>
<dbReference type="SMART" id="SM00091">
    <property type="entry name" value="PAS"/>
    <property type="match status" value="1"/>
</dbReference>
<keyword evidence="4" id="KW-1003">Cell membrane</keyword>
<keyword evidence="8" id="KW-0418">Kinase</keyword>
<keyword evidence="9" id="KW-0067">ATP-binding</keyword>
<dbReference type="Pfam" id="PF08448">
    <property type="entry name" value="PAS_4"/>
    <property type="match status" value="1"/>
</dbReference>
<dbReference type="SUPFAM" id="SSF55785">
    <property type="entry name" value="PYP-like sensor domain (PAS domain)"/>
    <property type="match status" value="1"/>
</dbReference>
<feature type="domain" description="PAS" evidence="14">
    <location>
        <begin position="248"/>
        <end position="308"/>
    </location>
</feature>
<evidence type="ECO:0000256" key="2">
    <source>
        <dbReference type="ARBA" id="ARBA00004236"/>
    </source>
</evidence>
<dbReference type="CDD" id="cd00075">
    <property type="entry name" value="HATPase"/>
    <property type="match status" value="1"/>
</dbReference>
<evidence type="ECO:0000256" key="3">
    <source>
        <dbReference type="ARBA" id="ARBA00012438"/>
    </source>
</evidence>
<dbReference type="InterPro" id="IPR000014">
    <property type="entry name" value="PAS"/>
</dbReference>
<keyword evidence="11 12" id="KW-0472">Membrane</keyword>
<dbReference type="GeneID" id="60894000"/>
<dbReference type="InterPro" id="IPR004358">
    <property type="entry name" value="Sig_transdc_His_kin-like_C"/>
</dbReference>
<dbReference type="SMART" id="SM00388">
    <property type="entry name" value="HisKA"/>
    <property type="match status" value="1"/>
</dbReference>
<dbReference type="FunFam" id="1.10.287.130:FF:000008">
    <property type="entry name" value="Two-component sensor histidine kinase"/>
    <property type="match status" value="1"/>
</dbReference>
<dbReference type="SUPFAM" id="SSF55874">
    <property type="entry name" value="ATPase domain of HSP90 chaperone/DNA topoisomerase II/histidine kinase"/>
    <property type="match status" value="1"/>
</dbReference>
<dbReference type="InterPro" id="IPR036097">
    <property type="entry name" value="HisK_dim/P_sf"/>
</dbReference>
<dbReference type="CDD" id="cd00130">
    <property type="entry name" value="PAS"/>
    <property type="match status" value="1"/>
</dbReference>
<dbReference type="EC" id="2.7.13.3" evidence="3"/>
<sequence length="591" mass="67419">MKKRLRIEYFLVAAVMLLLFVGSIAATNFFFQKEMVAQQETYLRRKNTLLTDQLPPSVFEKGQLTNQQQLLVTHALDDAEERVTLLQKNGTVFFDSSQNEPLESHKKRPEIAAVLSGATYGSALRKSKTLNKELLYVATPVLKSGEIVGIIRISEQTALFSKNIQSFRRYIIFTFGILFLLITLFIFLLLRQKNQPLVTVLPILKRMLKHPDENRSIIQQSSEWNELYETINLLSQQVSQTYKAYTSADEQFHELLDELMIGVFIIDTQGRLRLLNPKMQEMLGLSAKNMQSNYLEVIQDADLIHLIHQVVAEKNSLHQEITVTQGPTPLRLDLSLRYLDDQSANDYQVLGIAYDLTRVRQLEKMQKDFVSNVSHELKTPVTSLLGFTETLIDGAKEDPEVLNQFLHIMQKDAQRLQQLIQEILELSRGSATIPYAEQEITLEKFITEILGSYQQQLAAKQLKTVVHGLPESQFFTKYELFYPIVKNLIENAIQYSQENGQITISYAIENQQLRLSVQDTGIGISQKDQERIFERFYRVDKARSRHSGGTGLGLAIVQNYTELLGGKIAIDSHLGLGTTFTITLPLTKKEA</sequence>
<evidence type="ECO:0000256" key="6">
    <source>
        <dbReference type="ARBA" id="ARBA00022679"/>
    </source>
</evidence>
<evidence type="ECO:0000256" key="4">
    <source>
        <dbReference type="ARBA" id="ARBA00022475"/>
    </source>
</evidence>
<keyword evidence="12" id="KW-0812">Transmembrane</keyword>
<dbReference type="Gene3D" id="1.10.287.130">
    <property type="match status" value="1"/>
</dbReference>
<dbReference type="Gene3D" id="3.30.565.10">
    <property type="entry name" value="Histidine kinase-like ATPase, C-terminal domain"/>
    <property type="match status" value="1"/>
</dbReference>
<dbReference type="PANTHER" id="PTHR45453">
    <property type="entry name" value="PHOSPHATE REGULON SENSOR PROTEIN PHOR"/>
    <property type="match status" value="1"/>
</dbReference>
<keyword evidence="6" id="KW-0808">Transferase</keyword>
<dbReference type="AlphaFoldDB" id="A0A125W5X0"/>
<comment type="caution">
    <text evidence="15">The sequence shown here is derived from an EMBL/GenBank/DDBJ whole genome shotgun (WGS) entry which is preliminary data.</text>
</comment>
<evidence type="ECO:0000256" key="1">
    <source>
        <dbReference type="ARBA" id="ARBA00000085"/>
    </source>
</evidence>
<dbReference type="Pfam" id="PF00512">
    <property type="entry name" value="HisKA"/>
    <property type="match status" value="1"/>
</dbReference>
<dbReference type="EMBL" id="AEBR01000054">
    <property type="protein sequence ID" value="EFM82711.1"/>
    <property type="molecule type" value="Genomic_DNA"/>
</dbReference>
<dbReference type="InterPro" id="IPR035965">
    <property type="entry name" value="PAS-like_dom_sf"/>
</dbReference>
<dbReference type="PROSITE" id="PS50109">
    <property type="entry name" value="HIS_KIN"/>
    <property type="match status" value="1"/>
</dbReference>
<evidence type="ECO:0000259" key="13">
    <source>
        <dbReference type="PROSITE" id="PS50109"/>
    </source>
</evidence>
<evidence type="ECO:0000256" key="10">
    <source>
        <dbReference type="ARBA" id="ARBA00023012"/>
    </source>
</evidence>
<keyword evidence="10" id="KW-0902">Two-component regulatory system</keyword>
<dbReference type="PRINTS" id="PR00344">
    <property type="entry name" value="BCTRLSENSOR"/>
</dbReference>
<evidence type="ECO:0000259" key="14">
    <source>
        <dbReference type="PROSITE" id="PS50112"/>
    </source>
</evidence>
<dbReference type="GO" id="GO:0016036">
    <property type="term" value="P:cellular response to phosphate starvation"/>
    <property type="evidence" value="ECO:0007669"/>
    <property type="project" value="TreeGrafter"/>
</dbReference>
<dbReference type="InterPro" id="IPR050351">
    <property type="entry name" value="BphY/WalK/GraS-like"/>
</dbReference>
<dbReference type="Proteomes" id="UP000004846">
    <property type="component" value="Unassembled WGS sequence"/>
</dbReference>
<dbReference type="InterPro" id="IPR036890">
    <property type="entry name" value="HATPase_C_sf"/>
</dbReference>
<dbReference type="Gene3D" id="3.30.450.20">
    <property type="entry name" value="PAS domain"/>
    <property type="match status" value="2"/>
</dbReference>
<comment type="subcellular location">
    <subcellularLocation>
        <location evidence="2">Cell membrane</location>
    </subcellularLocation>
</comment>
<protein>
    <recommendedName>
        <fullName evidence="3">histidine kinase</fullName>
        <ecNumber evidence="3">2.7.13.3</ecNumber>
    </recommendedName>
</protein>
<gene>
    <name evidence="15" type="ORF">HMPREF9498_01648</name>
</gene>
<evidence type="ECO:0000313" key="15">
    <source>
        <dbReference type="EMBL" id="EFM82711.1"/>
    </source>
</evidence>
<accession>A0A125W5X0</accession>
<feature type="transmembrane region" description="Helical" evidence="12">
    <location>
        <begin position="170"/>
        <end position="190"/>
    </location>
</feature>
<dbReference type="GO" id="GO:0004721">
    <property type="term" value="F:phosphoprotein phosphatase activity"/>
    <property type="evidence" value="ECO:0007669"/>
    <property type="project" value="TreeGrafter"/>
</dbReference>
<dbReference type="InterPro" id="IPR013656">
    <property type="entry name" value="PAS_4"/>
</dbReference>
<reference evidence="15 16" key="1">
    <citation type="submission" date="2010-07" db="EMBL/GenBank/DDBJ databases">
        <authorList>
            <person name="Sid Ahmed O."/>
        </authorList>
    </citation>
    <scope>NUCLEOTIDE SEQUENCE [LARGE SCALE GENOMIC DNA]</scope>
    <source>
        <strain evidence="15 16">TX4248</strain>
    </source>
</reference>
<keyword evidence="7" id="KW-0547">Nucleotide-binding</keyword>
<dbReference type="SUPFAM" id="SSF47384">
    <property type="entry name" value="Homodimeric domain of signal transducing histidine kinase"/>
    <property type="match status" value="1"/>
</dbReference>
<dbReference type="GO" id="GO:0005886">
    <property type="term" value="C:plasma membrane"/>
    <property type="evidence" value="ECO:0007669"/>
    <property type="project" value="UniProtKB-SubCell"/>
</dbReference>
<comment type="catalytic activity">
    <reaction evidence="1">
        <text>ATP + protein L-histidine = ADP + protein N-phospho-L-histidine.</text>
        <dbReference type="EC" id="2.7.13.3"/>
    </reaction>
</comment>
<dbReference type="PROSITE" id="PS50112">
    <property type="entry name" value="PAS"/>
    <property type="match status" value="1"/>
</dbReference>